<sequence>MNLTQLTLSARQVLRKALPRAMLDLEGVTIVNNTYIPGTLDIESEDTPCTCRVMVCLDQTANFMVVIVTGTTPRTCIFNAGQDLVADCVYMFDFPLHEGDHLGYFMSDTSGTLHILRVQELIWGGN</sequence>
<accession>X1APP0</accession>
<proteinExistence type="predicted"/>
<dbReference type="EMBL" id="BART01012736">
    <property type="protein sequence ID" value="GAG84714.1"/>
    <property type="molecule type" value="Genomic_DNA"/>
</dbReference>
<comment type="caution">
    <text evidence="1">The sequence shown here is derived from an EMBL/GenBank/DDBJ whole genome shotgun (WGS) entry which is preliminary data.</text>
</comment>
<organism evidence="1">
    <name type="scientific">marine sediment metagenome</name>
    <dbReference type="NCBI Taxonomy" id="412755"/>
    <lineage>
        <taxon>unclassified sequences</taxon>
        <taxon>metagenomes</taxon>
        <taxon>ecological metagenomes</taxon>
    </lineage>
</organism>
<gene>
    <name evidence="1" type="ORF">S01H4_26418</name>
</gene>
<protein>
    <submittedName>
        <fullName evidence="1">Uncharacterized protein</fullName>
    </submittedName>
</protein>
<name>X1APP0_9ZZZZ</name>
<reference evidence="1" key="1">
    <citation type="journal article" date="2014" name="Front. Microbiol.">
        <title>High frequency of phylogenetically diverse reductive dehalogenase-homologous genes in deep subseafloor sedimentary metagenomes.</title>
        <authorList>
            <person name="Kawai M."/>
            <person name="Futagami T."/>
            <person name="Toyoda A."/>
            <person name="Takaki Y."/>
            <person name="Nishi S."/>
            <person name="Hori S."/>
            <person name="Arai W."/>
            <person name="Tsubouchi T."/>
            <person name="Morono Y."/>
            <person name="Uchiyama I."/>
            <person name="Ito T."/>
            <person name="Fujiyama A."/>
            <person name="Inagaki F."/>
            <person name="Takami H."/>
        </authorList>
    </citation>
    <scope>NUCLEOTIDE SEQUENCE</scope>
    <source>
        <strain evidence="1">Expedition CK06-06</strain>
    </source>
</reference>
<dbReference type="AlphaFoldDB" id="X1APP0"/>
<evidence type="ECO:0000313" key="1">
    <source>
        <dbReference type="EMBL" id="GAG84714.1"/>
    </source>
</evidence>